<gene>
    <name evidence="2" type="ORF">MSBRM_0266</name>
</gene>
<evidence type="ECO:0000313" key="2">
    <source>
        <dbReference type="EMBL" id="AKB53264.1"/>
    </source>
</evidence>
<feature type="transmembrane region" description="Helical" evidence="1">
    <location>
        <begin position="53"/>
        <end position="71"/>
    </location>
</feature>
<evidence type="ECO:0000313" key="3">
    <source>
        <dbReference type="Proteomes" id="UP000033033"/>
    </source>
</evidence>
<proteinExistence type="predicted"/>
<dbReference type="KEGG" id="mby:MSBRM_0266"/>
<dbReference type="PATRIC" id="fig|1434108.4.peg.303"/>
<accession>A0A0E3QPU7</accession>
<keyword evidence="1" id="KW-0472">Membrane</keyword>
<organism evidence="2 3">
    <name type="scientific">Methanosarcina barkeri MS</name>
    <dbReference type="NCBI Taxonomy" id="1434108"/>
    <lineage>
        <taxon>Archaea</taxon>
        <taxon>Methanobacteriati</taxon>
        <taxon>Methanobacteriota</taxon>
        <taxon>Stenosarchaea group</taxon>
        <taxon>Methanomicrobia</taxon>
        <taxon>Methanosarcinales</taxon>
        <taxon>Methanosarcinaceae</taxon>
        <taxon>Methanosarcina</taxon>
    </lineage>
</organism>
<dbReference type="RefSeq" id="WP_048120420.1">
    <property type="nucleotide sequence ID" value="NZ_CP009528.1"/>
</dbReference>
<dbReference type="HOGENOM" id="CLU_2712776_0_0_2"/>
<keyword evidence="1" id="KW-1133">Transmembrane helix</keyword>
<dbReference type="EMBL" id="CP009528">
    <property type="protein sequence ID" value="AKB53264.1"/>
    <property type="molecule type" value="Genomic_DNA"/>
</dbReference>
<dbReference type="Proteomes" id="UP000033033">
    <property type="component" value="Chromosome"/>
</dbReference>
<dbReference type="STRING" id="1434108.MSBRM_0266"/>
<evidence type="ECO:0000256" key="1">
    <source>
        <dbReference type="SAM" id="Phobius"/>
    </source>
</evidence>
<protein>
    <submittedName>
        <fullName evidence="2">Putative transmembrane efflux protein</fullName>
    </submittedName>
</protein>
<sequence>MKDSTVHLLHPTAVLAIILTSYLMIAFDISVVITGLPEIQNSLGFSATGLSWVQNAYTLASGVLLLLRYLAH</sequence>
<dbReference type="AlphaFoldDB" id="A0A0E3QPU7"/>
<feature type="transmembrane region" description="Helical" evidence="1">
    <location>
        <begin position="12"/>
        <end position="33"/>
    </location>
</feature>
<dbReference type="InterPro" id="IPR036259">
    <property type="entry name" value="MFS_trans_sf"/>
</dbReference>
<keyword evidence="1 2" id="KW-0812">Transmembrane</keyword>
<dbReference type="GeneID" id="24843430"/>
<keyword evidence="3" id="KW-1185">Reference proteome</keyword>
<dbReference type="SUPFAM" id="SSF103473">
    <property type="entry name" value="MFS general substrate transporter"/>
    <property type="match status" value="1"/>
</dbReference>
<name>A0A0E3QPU7_METBA</name>
<reference evidence="2 3" key="1">
    <citation type="submission" date="2014-07" db="EMBL/GenBank/DDBJ databases">
        <title>Methanogenic archaea and the global carbon cycle.</title>
        <authorList>
            <person name="Henriksen J.R."/>
            <person name="Luke J."/>
            <person name="Reinhart S."/>
            <person name="Benedict M.N."/>
            <person name="Youngblut N.D."/>
            <person name="Metcalf M.E."/>
            <person name="Whitaker R.J."/>
            <person name="Metcalf W.W."/>
        </authorList>
    </citation>
    <scope>NUCLEOTIDE SEQUENCE [LARGE SCALE GENOMIC DNA]</scope>
    <source>
        <strain evidence="2 3">MS</strain>
    </source>
</reference>